<proteinExistence type="predicted"/>
<organism evidence="2 3">
    <name type="scientific">Riccia fluitans</name>
    <dbReference type="NCBI Taxonomy" id="41844"/>
    <lineage>
        <taxon>Eukaryota</taxon>
        <taxon>Viridiplantae</taxon>
        <taxon>Streptophyta</taxon>
        <taxon>Embryophyta</taxon>
        <taxon>Marchantiophyta</taxon>
        <taxon>Marchantiopsida</taxon>
        <taxon>Marchantiidae</taxon>
        <taxon>Marchantiales</taxon>
        <taxon>Ricciaceae</taxon>
        <taxon>Riccia</taxon>
    </lineage>
</organism>
<evidence type="ECO:0000256" key="1">
    <source>
        <dbReference type="SAM" id="MobiDB-lite"/>
    </source>
</evidence>
<comment type="caution">
    <text evidence="2">The sequence shown here is derived from an EMBL/GenBank/DDBJ whole genome shotgun (WGS) entry which is preliminary data.</text>
</comment>
<gene>
    <name evidence="2" type="ORF">R1flu_009467</name>
</gene>
<dbReference type="AlphaFoldDB" id="A0ABD1Z264"/>
<feature type="region of interest" description="Disordered" evidence="1">
    <location>
        <begin position="130"/>
        <end position="152"/>
    </location>
</feature>
<reference evidence="2 3" key="1">
    <citation type="submission" date="2024-09" db="EMBL/GenBank/DDBJ databases">
        <title>Chromosome-scale assembly of Riccia fluitans.</title>
        <authorList>
            <person name="Paukszto L."/>
            <person name="Sawicki J."/>
            <person name="Karawczyk K."/>
            <person name="Piernik-Szablinska J."/>
            <person name="Szczecinska M."/>
            <person name="Mazdziarz M."/>
        </authorList>
    </citation>
    <scope>NUCLEOTIDE SEQUENCE [LARGE SCALE GENOMIC DNA]</scope>
    <source>
        <strain evidence="2">Rf_01</strain>
        <tissue evidence="2">Aerial parts of the thallus</tissue>
    </source>
</reference>
<name>A0ABD1Z264_9MARC</name>
<evidence type="ECO:0000313" key="2">
    <source>
        <dbReference type="EMBL" id="KAL2641880.1"/>
    </source>
</evidence>
<evidence type="ECO:0000313" key="3">
    <source>
        <dbReference type="Proteomes" id="UP001605036"/>
    </source>
</evidence>
<dbReference type="EMBL" id="JBHFFA010000002">
    <property type="protein sequence ID" value="KAL2641880.1"/>
    <property type="molecule type" value="Genomic_DNA"/>
</dbReference>
<protein>
    <submittedName>
        <fullName evidence="2">Uncharacterized protein</fullName>
    </submittedName>
</protein>
<feature type="compositionally biased region" description="Basic and acidic residues" evidence="1">
    <location>
        <begin position="130"/>
        <end position="141"/>
    </location>
</feature>
<accession>A0ABD1Z264</accession>
<keyword evidence="3" id="KW-1185">Reference proteome</keyword>
<sequence length="152" mass="17323">MNQCSSVVDFLLLQQHMMVVMLLMLPERKKLSGSPVIDDHSLEGEMRAFSFSLASPAALSWSSNLPFFSSAVCYYYPPNEQQQRPSARATSREIYVKFILKAVTSYDSKMRFEHRISSKRRTGIHCKTAATRERERKEGSVHSKLLPSSTVM</sequence>
<dbReference type="Proteomes" id="UP001605036">
    <property type="component" value="Unassembled WGS sequence"/>
</dbReference>